<dbReference type="Pfam" id="PF02494">
    <property type="entry name" value="HYR"/>
    <property type="match status" value="2"/>
</dbReference>
<evidence type="ECO:0000256" key="1">
    <source>
        <dbReference type="ARBA" id="ARBA00011073"/>
    </source>
</evidence>
<dbReference type="InterPro" id="IPR050131">
    <property type="entry name" value="Peptidase_S8_subtilisin-like"/>
</dbReference>
<dbReference type="RefSeq" id="WP_096365791.1">
    <property type="nucleotide sequence ID" value="NZ_AP018052.1"/>
</dbReference>
<evidence type="ECO:0000256" key="9">
    <source>
        <dbReference type="SAM" id="SignalP"/>
    </source>
</evidence>
<feature type="chain" id="PRO_5012667432" evidence="9">
    <location>
        <begin position="34"/>
        <end position="1201"/>
    </location>
</feature>
<dbReference type="PROSITE" id="PS00136">
    <property type="entry name" value="SUBTILASE_ASP"/>
    <property type="match status" value="1"/>
</dbReference>
<dbReference type="Pfam" id="PF00082">
    <property type="entry name" value="Peptidase_S8"/>
    <property type="match status" value="1"/>
</dbReference>
<keyword evidence="2 6" id="KW-0645">Protease</keyword>
<accession>A0A1Z4VQA2</accession>
<dbReference type="GO" id="GO:0006508">
    <property type="term" value="P:proteolysis"/>
    <property type="evidence" value="ECO:0007669"/>
    <property type="project" value="UniProtKB-KW"/>
</dbReference>
<feature type="region of interest" description="Disordered" evidence="8">
    <location>
        <begin position="924"/>
        <end position="958"/>
    </location>
</feature>
<dbReference type="PROSITE" id="PS50825">
    <property type="entry name" value="HYR"/>
    <property type="match status" value="2"/>
</dbReference>
<dbReference type="GO" id="GO:0004252">
    <property type="term" value="F:serine-type endopeptidase activity"/>
    <property type="evidence" value="ECO:0007669"/>
    <property type="project" value="UniProtKB-UniRule"/>
</dbReference>
<dbReference type="InterPro" id="IPR022398">
    <property type="entry name" value="Peptidase_S8_His-AS"/>
</dbReference>
<dbReference type="PRINTS" id="PR00723">
    <property type="entry name" value="SUBTILISIN"/>
</dbReference>
<dbReference type="InterPro" id="IPR000209">
    <property type="entry name" value="Peptidase_S8/S53_dom"/>
</dbReference>
<protein>
    <submittedName>
        <fullName evidence="11">Subtilisin-like serine proteases</fullName>
    </submittedName>
</protein>
<dbReference type="InterPro" id="IPR023828">
    <property type="entry name" value="Peptidase_S8_Ser-AS"/>
</dbReference>
<feature type="region of interest" description="Disordered" evidence="8">
    <location>
        <begin position="1125"/>
        <end position="1174"/>
    </location>
</feature>
<dbReference type="InterPro" id="IPR038081">
    <property type="entry name" value="CalX-like_sf"/>
</dbReference>
<dbReference type="SUPFAM" id="SSF141072">
    <property type="entry name" value="CalX-like"/>
    <property type="match status" value="1"/>
</dbReference>
<dbReference type="InterPro" id="IPR015500">
    <property type="entry name" value="Peptidase_S8_subtilisin-rel"/>
</dbReference>
<dbReference type="Pfam" id="PF22148">
    <property type="entry name" value="Fervidolysin_NPro-like"/>
    <property type="match status" value="1"/>
</dbReference>
<organism evidence="11 12">
    <name type="scientific">Thiohalobacter thiocyanaticus</name>
    <dbReference type="NCBI Taxonomy" id="585455"/>
    <lineage>
        <taxon>Bacteria</taxon>
        <taxon>Pseudomonadati</taxon>
        <taxon>Pseudomonadota</taxon>
        <taxon>Gammaproteobacteria</taxon>
        <taxon>Thiohalobacterales</taxon>
        <taxon>Thiohalobacteraceae</taxon>
        <taxon>Thiohalobacter</taxon>
    </lineage>
</organism>
<feature type="active site" description="Charge relay system" evidence="6">
    <location>
        <position position="188"/>
    </location>
</feature>
<feature type="active site" description="Charge relay system" evidence="6">
    <location>
        <position position="155"/>
    </location>
</feature>
<dbReference type="InterPro" id="IPR054399">
    <property type="entry name" value="Fervidolysin-like_N_prodom"/>
</dbReference>
<dbReference type="PANTHER" id="PTHR43806">
    <property type="entry name" value="PEPTIDASE S8"/>
    <property type="match status" value="1"/>
</dbReference>
<evidence type="ECO:0000256" key="3">
    <source>
        <dbReference type="ARBA" id="ARBA00022737"/>
    </source>
</evidence>
<evidence type="ECO:0000259" key="10">
    <source>
        <dbReference type="PROSITE" id="PS50825"/>
    </source>
</evidence>
<dbReference type="PANTHER" id="PTHR43806:SF11">
    <property type="entry name" value="CEREVISIN-RELATED"/>
    <property type="match status" value="1"/>
</dbReference>
<evidence type="ECO:0000256" key="7">
    <source>
        <dbReference type="RuleBase" id="RU003355"/>
    </source>
</evidence>
<dbReference type="SUPFAM" id="SSF52743">
    <property type="entry name" value="Subtilisin-like"/>
    <property type="match status" value="1"/>
</dbReference>
<dbReference type="InterPro" id="IPR003410">
    <property type="entry name" value="HYR_dom"/>
</dbReference>
<feature type="domain" description="HYR" evidence="10">
    <location>
        <begin position="562"/>
        <end position="640"/>
    </location>
</feature>
<dbReference type="Proteomes" id="UP000218765">
    <property type="component" value="Chromosome"/>
</dbReference>
<dbReference type="AlphaFoldDB" id="A0A1Z4VQA2"/>
<feature type="active site" description="Charge relay system" evidence="6">
    <location>
        <position position="340"/>
    </location>
</feature>
<name>A0A1Z4VQA2_9GAMM</name>
<dbReference type="InterPro" id="IPR023827">
    <property type="entry name" value="Peptidase_S8_Asp-AS"/>
</dbReference>
<feature type="compositionally biased region" description="Gly residues" evidence="8">
    <location>
        <begin position="1147"/>
        <end position="1170"/>
    </location>
</feature>
<keyword evidence="9" id="KW-0732">Signal</keyword>
<feature type="signal peptide" evidence="9">
    <location>
        <begin position="1"/>
        <end position="33"/>
    </location>
</feature>
<reference evidence="11 12" key="1">
    <citation type="submission" date="2017-05" db="EMBL/GenBank/DDBJ databases">
        <title>Thiocyanate degradation by Thiohalobacter thiocyanaticus FOKN1.</title>
        <authorList>
            <person name="Oshiki M."/>
            <person name="Fukushima T."/>
            <person name="Kawano S."/>
            <person name="Nakagawa J."/>
        </authorList>
    </citation>
    <scope>NUCLEOTIDE SEQUENCE [LARGE SCALE GENOMIC DNA]</scope>
    <source>
        <strain evidence="11 12">FOKN1</strain>
    </source>
</reference>
<feature type="compositionally biased region" description="Acidic residues" evidence="8">
    <location>
        <begin position="932"/>
        <end position="945"/>
    </location>
</feature>
<dbReference type="PROSITE" id="PS00137">
    <property type="entry name" value="SUBTILASE_HIS"/>
    <property type="match status" value="1"/>
</dbReference>
<dbReference type="NCBIfam" id="NF033191">
    <property type="entry name" value="JDVT-CTERM"/>
    <property type="match status" value="1"/>
</dbReference>
<dbReference type="PROSITE" id="PS00138">
    <property type="entry name" value="SUBTILASE_SER"/>
    <property type="match status" value="1"/>
</dbReference>
<dbReference type="PROSITE" id="PS51892">
    <property type="entry name" value="SUBTILASE"/>
    <property type="match status" value="1"/>
</dbReference>
<evidence type="ECO:0000256" key="2">
    <source>
        <dbReference type="ARBA" id="ARBA00022670"/>
    </source>
</evidence>
<keyword evidence="5 6" id="KW-0720">Serine protease</keyword>
<gene>
    <name evidence="11" type="ORF">FOKN1_1265</name>
</gene>
<dbReference type="KEGG" id="ttc:FOKN1_1265"/>
<evidence type="ECO:0000256" key="6">
    <source>
        <dbReference type="PROSITE-ProRule" id="PRU01240"/>
    </source>
</evidence>
<comment type="similarity">
    <text evidence="1 6 7">Belongs to the peptidase S8 family.</text>
</comment>
<evidence type="ECO:0000256" key="5">
    <source>
        <dbReference type="ARBA" id="ARBA00022825"/>
    </source>
</evidence>
<evidence type="ECO:0000256" key="8">
    <source>
        <dbReference type="SAM" id="MobiDB-lite"/>
    </source>
</evidence>
<evidence type="ECO:0000313" key="11">
    <source>
        <dbReference type="EMBL" id="BAZ93663.1"/>
    </source>
</evidence>
<dbReference type="Gene3D" id="3.40.50.200">
    <property type="entry name" value="Peptidase S8/S53 domain"/>
    <property type="match status" value="1"/>
</dbReference>
<sequence length="1201" mass="122758">MFLNPSNAAFPFRFVALAALLFAAISLPNQPRAAELGASAPPQTVAGQIIVRAADGVSAEAFADILDFYDARLRQHIDPINTRVLRVPPGFEQAIVQELGQDPGIQFAERDQKLSIQSLTPNDPRYDEQWHLETFEAERAWRHSQGSGITVAVLDTGVHAGHADFGNRVLAGWNAVDQSSDSSDINGHGTKVAGVIAAVADNGIGIASVAPQTRILPIRVSNDADGGAYLSDIARGLTYAADAGARVANISYNVSDSPTVANAAEYMLERGGVVVVAAGNDGIDPGYSDSPFMITVSATTSSDSLASWSNYGAYIDVAAPGQGILTLTRSDGYAKASGTSFASPATAGVVALILAADPDLTPAEVETLLEENADDLGSAGWDARFGHGRVNAGRVAEQAAGDSSTPDTQAPVVTAPAAVTVEATGALTSVVLGNASALDNIDGSLSAVPDTTGPFPVGSHTVTWRATDSAGNTGSDSQSVTVQDTTAPQVQAPADLTVQSTGSAVSVGLGTASATDLVDGSLSASPDQTGPFALGTHTVTWRATDSAGNTGSDTQTIVVTLNDVTAPVVSAPADITLEASGSLTAVALGSATALDNIDGSLSASADRSGPFPVGSHSVTWSATDSAGNTGSATQIVTVRDTTPPALNPPATRTLNATGYLTDVKLNAPIASDLVDGDITAVADRIGPFTSGRHNIVWTATDAAGNHRQVVQTLKIRPLAEFAVDQVVGEGDTVEVRVLLSGDAADYPVRLPYRVGGSATPGQDHDASDGTLEIAAGRSAALSFNVSADGAVGEGDETVLFTLDAPDNAVRGGRASHTVTIREENLPPRVDLEIRQGGRTTTTVYADAGTVRVSAEVVDPNPDDSHRFDWSLTDNTLVSTSGVDTDEYSFDPQQLAPGIYTLRLTVEDDGTPSESVTVQASLRVAQQTPDLRADEDSDNDGIDDASEGPGDSKGNGIPDFLDALPDRHVLQSRARVADRDLLVTEAGLRLRLGTTALAAGRHAAGVSVADITNHGGASGTAALAVEDDNHSYPGGLFDFELTGLTQAGQSVRVVIPQLAPIPTGGVYRKYIADQGWQDFVTNARNSLASAPGGNGSCPAPASTTWREGLHAGDLCVRLSIEDGGPNDADGRANGQVLDPGGVAAPAAGGSGGTSGGGNSLSDSGGSGGGCSLGRSGTQDPLFPLLALLAAAGLRGSRRRQPR</sequence>
<dbReference type="Gene3D" id="2.60.40.2030">
    <property type="match status" value="1"/>
</dbReference>
<dbReference type="InterPro" id="IPR013783">
    <property type="entry name" value="Ig-like_fold"/>
</dbReference>
<dbReference type="Gene3D" id="2.60.40.10">
    <property type="entry name" value="Immunoglobulins"/>
    <property type="match status" value="3"/>
</dbReference>
<keyword evidence="3" id="KW-0677">Repeat</keyword>
<feature type="region of interest" description="Disordered" evidence="8">
    <location>
        <begin position="465"/>
        <end position="484"/>
    </location>
</feature>
<dbReference type="InterPro" id="IPR036852">
    <property type="entry name" value="Peptidase_S8/S53_dom_sf"/>
</dbReference>
<evidence type="ECO:0000313" key="12">
    <source>
        <dbReference type="Proteomes" id="UP000218765"/>
    </source>
</evidence>
<keyword evidence="12" id="KW-1185">Reference proteome</keyword>
<keyword evidence="4 6" id="KW-0378">Hydrolase</keyword>
<evidence type="ECO:0000256" key="4">
    <source>
        <dbReference type="ARBA" id="ARBA00022801"/>
    </source>
</evidence>
<dbReference type="EMBL" id="AP018052">
    <property type="protein sequence ID" value="BAZ93663.1"/>
    <property type="molecule type" value="Genomic_DNA"/>
</dbReference>
<proteinExistence type="inferred from homology"/>
<feature type="domain" description="HYR" evidence="10">
    <location>
        <begin position="406"/>
        <end position="484"/>
    </location>
</feature>
<dbReference type="OrthoDB" id="9790784at2"/>